<proteinExistence type="predicted"/>
<keyword evidence="5" id="KW-0808">Transferase</keyword>
<comment type="catalytic activity">
    <reaction evidence="1">
        <text>ATP + protein L-histidine = ADP + protein N-phospho-L-histidine.</text>
        <dbReference type="EC" id="2.7.13.3"/>
    </reaction>
</comment>
<dbReference type="CDD" id="cd06225">
    <property type="entry name" value="HAMP"/>
    <property type="match status" value="1"/>
</dbReference>
<feature type="transmembrane region" description="Helical" evidence="11">
    <location>
        <begin position="155"/>
        <end position="178"/>
    </location>
</feature>
<dbReference type="InterPro" id="IPR036097">
    <property type="entry name" value="HisK_dim/P_sf"/>
</dbReference>
<dbReference type="SMART" id="SM00304">
    <property type="entry name" value="HAMP"/>
    <property type="match status" value="1"/>
</dbReference>
<dbReference type="GO" id="GO:0005886">
    <property type="term" value="C:plasma membrane"/>
    <property type="evidence" value="ECO:0007669"/>
    <property type="project" value="UniProtKB-SubCell"/>
</dbReference>
<comment type="subcellular location">
    <subcellularLocation>
        <location evidence="2">Cell membrane</location>
    </subcellularLocation>
</comment>
<dbReference type="InterPro" id="IPR050428">
    <property type="entry name" value="TCS_sensor_his_kinase"/>
</dbReference>
<dbReference type="Pfam" id="PF00672">
    <property type="entry name" value="HAMP"/>
    <property type="match status" value="1"/>
</dbReference>
<evidence type="ECO:0000256" key="3">
    <source>
        <dbReference type="ARBA" id="ARBA00012438"/>
    </source>
</evidence>
<accession>D5SM01</accession>
<evidence type="ECO:0000256" key="4">
    <source>
        <dbReference type="ARBA" id="ARBA00022553"/>
    </source>
</evidence>
<keyword evidence="7 14" id="KW-0418">Kinase</keyword>
<dbReference type="InterPro" id="IPR003660">
    <property type="entry name" value="HAMP_dom"/>
</dbReference>
<dbReference type="GO" id="GO:0000155">
    <property type="term" value="F:phosphorelay sensor kinase activity"/>
    <property type="evidence" value="ECO:0007669"/>
    <property type="project" value="InterPro"/>
</dbReference>
<dbReference type="GeneID" id="93734872"/>
<dbReference type="PRINTS" id="PR00344">
    <property type="entry name" value="BCTRLSENSOR"/>
</dbReference>
<dbReference type="Gene3D" id="1.10.287.130">
    <property type="match status" value="1"/>
</dbReference>
<dbReference type="AlphaFoldDB" id="D5SM01"/>
<evidence type="ECO:0000256" key="5">
    <source>
        <dbReference type="ARBA" id="ARBA00022679"/>
    </source>
</evidence>
<dbReference type="InterPro" id="IPR036890">
    <property type="entry name" value="HATPase_C_sf"/>
</dbReference>
<dbReference type="InterPro" id="IPR003661">
    <property type="entry name" value="HisK_dim/P_dom"/>
</dbReference>
<dbReference type="SUPFAM" id="SSF55874">
    <property type="entry name" value="ATPase domain of HSP90 chaperone/DNA topoisomerase II/histidine kinase"/>
    <property type="match status" value="1"/>
</dbReference>
<dbReference type="Pfam" id="PF00512">
    <property type="entry name" value="HisKA"/>
    <property type="match status" value="1"/>
</dbReference>
<dbReference type="RefSeq" id="WP_003963716.1">
    <property type="nucleotide sequence ID" value="NZ_CM000914.1"/>
</dbReference>
<keyword evidence="4" id="KW-0597">Phosphoprotein</keyword>
<protein>
    <recommendedName>
        <fullName evidence="3">histidine kinase</fullName>
        <ecNumber evidence="3">2.7.13.3</ecNumber>
    </recommendedName>
</protein>
<dbReference type="PANTHER" id="PTHR45436:SF5">
    <property type="entry name" value="SENSOR HISTIDINE KINASE TRCS"/>
    <property type="match status" value="1"/>
</dbReference>
<sequence>MRHPGRTRPRLSLSMRARAALLSALLVALPLTAGAVLAIEFWRRDLLDVALRYSDKGLVGPRPGAGATIETCKESIDHTRDTLPSGMSQYCVQDLVTGFITDPGVLENHIWPEALGGPGDRRPLRIVETDPTADPPFQLVTVNTLKREQTELDTLILSAVLVVAGLTFLTGTATWFAVGRALRPMEAIRLRFTELSAHHLNQRVPVPRSDNEIGRLARTLNETLDRLEEAMERQRRFTSDASHELRTPLAALRAELEIAGTRPERADWPSVVEGALGDVLRLQRLTEDLLTLTRLDTGQPPTGPGDRLDLARLIQDECARRRPPDHLRLTVSAPNEPVPVRGRASLLARVLGNLLDNADRYAERWVEVTVRRDAACGTAVLEVRDDGPGIPCADRERVFDRFTRVDDARGHDTGGTGLGLAIARHVATVHRGSLTLVDSDRGACFLLALPLDADPAD</sequence>
<keyword evidence="15" id="KW-1185">Reference proteome</keyword>
<evidence type="ECO:0000256" key="7">
    <source>
        <dbReference type="ARBA" id="ARBA00022777"/>
    </source>
</evidence>
<evidence type="ECO:0000256" key="8">
    <source>
        <dbReference type="ARBA" id="ARBA00022989"/>
    </source>
</evidence>
<dbReference type="CDD" id="cd00082">
    <property type="entry name" value="HisKA"/>
    <property type="match status" value="1"/>
</dbReference>
<organism evidence="14 15">
    <name type="scientific">Streptomyces clavuligerus</name>
    <dbReference type="NCBI Taxonomy" id="1901"/>
    <lineage>
        <taxon>Bacteria</taxon>
        <taxon>Bacillati</taxon>
        <taxon>Actinomycetota</taxon>
        <taxon>Actinomycetes</taxon>
        <taxon>Kitasatosporales</taxon>
        <taxon>Streptomycetaceae</taxon>
        <taxon>Streptomyces</taxon>
    </lineage>
</organism>
<keyword evidence="9" id="KW-0902">Two-component regulatory system</keyword>
<gene>
    <name evidence="14" type="ORF">SCLAV_p1462</name>
</gene>
<evidence type="ECO:0000313" key="15">
    <source>
        <dbReference type="Proteomes" id="UP000002357"/>
    </source>
</evidence>
<keyword evidence="10 11" id="KW-0472">Membrane</keyword>
<evidence type="ECO:0000313" key="14">
    <source>
        <dbReference type="EMBL" id="EFG04944.2"/>
    </source>
</evidence>
<dbReference type="CDD" id="cd00075">
    <property type="entry name" value="HATPase"/>
    <property type="match status" value="1"/>
</dbReference>
<dbReference type="InterPro" id="IPR005467">
    <property type="entry name" value="His_kinase_dom"/>
</dbReference>
<dbReference type="PANTHER" id="PTHR45436">
    <property type="entry name" value="SENSOR HISTIDINE KINASE YKOH"/>
    <property type="match status" value="1"/>
</dbReference>
<dbReference type="Gene3D" id="3.30.565.10">
    <property type="entry name" value="Histidine kinase-like ATPase, C-terminal domain"/>
    <property type="match status" value="1"/>
</dbReference>
<dbReference type="Pfam" id="PF02518">
    <property type="entry name" value="HATPase_c"/>
    <property type="match status" value="1"/>
</dbReference>
<evidence type="ECO:0000256" key="2">
    <source>
        <dbReference type="ARBA" id="ARBA00004236"/>
    </source>
</evidence>
<evidence type="ECO:0000256" key="11">
    <source>
        <dbReference type="SAM" id="Phobius"/>
    </source>
</evidence>
<geneLocation type="plasmid" evidence="14 15">
    <name>pSCL4</name>
</geneLocation>
<name>D5SM01_STRCL</name>
<dbReference type="EC" id="2.7.13.3" evidence="3"/>
<evidence type="ECO:0000256" key="6">
    <source>
        <dbReference type="ARBA" id="ARBA00022692"/>
    </source>
</evidence>
<keyword evidence="6 11" id="KW-0812">Transmembrane</keyword>
<evidence type="ECO:0000256" key="9">
    <source>
        <dbReference type="ARBA" id="ARBA00023012"/>
    </source>
</evidence>
<dbReference type="SMART" id="SM00388">
    <property type="entry name" value="HisKA"/>
    <property type="match status" value="1"/>
</dbReference>
<evidence type="ECO:0000259" key="12">
    <source>
        <dbReference type="PROSITE" id="PS50109"/>
    </source>
</evidence>
<keyword evidence="8 11" id="KW-1133">Transmembrane helix</keyword>
<keyword evidence="14" id="KW-0614">Plasmid</keyword>
<dbReference type="PROSITE" id="PS50885">
    <property type="entry name" value="HAMP"/>
    <property type="match status" value="1"/>
</dbReference>
<dbReference type="SUPFAM" id="SSF47384">
    <property type="entry name" value="Homodimeric domain of signal transducing histidine kinase"/>
    <property type="match status" value="1"/>
</dbReference>
<dbReference type="PROSITE" id="PS50109">
    <property type="entry name" value="HIS_KIN"/>
    <property type="match status" value="1"/>
</dbReference>
<feature type="domain" description="Histidine kinase" evidence="12">
    <location>
        <begin position="240"/>
        <end position="453"/>
    </location>
</feature>
<dbReference type="SMART" id="SM00387">
    <property type="entry name" value="HATPase_c"/>
    <property type="match status" value="1"/>
</dbReference>
<feature type="domain" description="HAMP" evidence="13">
    <location>
        <begin position="179"/>
        <end position="232"/>
    </location>
</feature>
<evidence type="ECO:0000256" key="1">
    <source>
        <dbReference type="ARBA" id="ARBA00000085"/>
    </source>
</evidence>
<evidence type="ECO:0000259" key="13">
    <source>
        <dbReference type="PROSITE" id="PS50885"/>
    </source>
</evidence>
<dbReference type="Proteomes" id="UP000002357">
    <property type="component" value="Plasmid pSCL4"/>
</dbReference>
<dbReference type="InterPro" id="IPR004358">
    <property type="entry name" value="Sig_transdc_His_kin-like_C"/>
</dbReference>
<dbReference type="EMBL" id="CM000914">
    <property type="protein sequence ID" value="EFG04944.2"/>
    <property type="molecule type" value="Genomic_DNA"/>
</dbReference>
<dbReference type="eggNOG" id="COG5002">
    <property type="taxonomic scope" value="Bacteria"/>
</dbReference>
<dbReference type="InterPro" id="IPR003594">
    <property type="entry name" value="HATPase_dom"/>
</dbReference>
<dbReference type="SUPFAM" id="SSF158472">
    <property type="entry name" value="HAMP domain-like"/>
    <property type="match status" value="1"/>
</dbReference>
<reference evidence="14 15" key="1">
    <citation type="journal article" date="2010" name="Genome Biol. Evol.">
        <title>The sequence of a 1.8-mb bacterial linear plasmid reveals a rich evolutionary reservoir of secondary metabolic pathways.</title>
        <authorList>
            <person name="Medema M.H."/>
            <person name="Trefzer A."/>
            <person name="Kovalchuk A."/>
            <person name="van den Berg M."/>
            <person name="Mueller U."/>
            <person name="Heijne W."/>
            <person name="Wu L."/>
            <person name="Alam M.T."/>
            <person name="Ronning C.M."/>
            <person name="Nierman W.C."/>
            <person name="Bovenberg R.A.L."/>
            <person name="Breitling R."/>
            <person name="Takano E."/>
        </authorList>
    </citation>
    <scope>NUCLEOTIDE SEQUENCE [LARGE SCALE GENOMIC DNA]</scope>
    <source>
        <strain evidence="15">ATCC 27064 / DSM 738 / JCM 4710 / NBRC 13307 / NCIMB 12785 / NRRL 3585 / VKM Ac-602</strain>
        <plasmid evidence="14">pSCL4</plasmid>
    </source>
</reference>
<evidence type="ECO:0000256" key="10">
    <source>
        <dbReference type="ARBA" id="ARBA00023136"/>
    </source>
</evidence>